<dbReference type="AlphaFoldDB" id="A0A318PPQ8"/>
<dbReference type="Proteomes" id="UP000248301">
    <property type="component" value="Unassembled WGS sequence"/>
</dbReference>
<dbReference type="RefSeq" id="WP_110914235.1">
    <property type="nucleotide sequence ID" value="NZ_NKUF01000032.1"/>
</dbReference>
<evidence type="ECO:0000313" key="2">
    <source>
        <dbReference type="Proteomes" id="UP000248301"/>
    </source>
</evidence>
<gene>
    <name evidence="1" type="ORF">CFR72_12290</name>
</gene>
<dbReference type="OrthoDB" id="7279290at2"/>
<name>A0A318PPQ8_9PROT</name>
<accession>A0A318PPQ8</accession>
<organism evidence="1 2">
    <name type="scientific">Gluconacetobacter entanii</name>
    <dbReference type="NCBI Taxonomy" id="108528"/>
    <lineage>
        <taxon>Bacteria</taxon>
        <taxon>Pseudomonadati</taxon>
        <taxon>Pseudomonadota</taxon>
        <taxon>Alphaproteobacteria</taxon>
        <taxon>Acetobacterales</taxon>
        <taxon>Acetobacteraceae</taxon>
        <taxon>Gluconacetobacter</taxon>
    </lineage>
</organism>
<comment type="caution">
    <text evidence="1">The sequence shown here is derived from an EMBL/GenBank/DDBJ whole genome shotgun (WGS) entry which is preliminary data.</text>
</comment>
<evidence type="ECO:0000313" key="1">
    <source>
        <dbReference type="EMBL" id="PYD62500.1"/>
    </source>
</evidence>
<proteinExistence type="predicted"/>
<reference evidence="1 2" key="1">
    <citation type="submission" date="2017-07" db="EMBL/GenBank/DDBJ databases">
        <title>A draft genome sequence of Gluconacetobacter entanii LTH 4560.</title>
        <authorList>
            <person name="Skraban J."/>
            <person name="Cleenwerck I."/>
            <person name="Vandamme P."/>
            <person name="Trcek J."/>
        </authorList>
    </citation>
    <scope>NUCLEOTIDE SEQUENCE [LARGE SCALE GENOMIC DNA]</scope>
    <source>
        <strain evidence="1 2">LTH 4560</strain>
    </source>
</reference>
<sequence>MLWLSSQQKQVISMSDTPRHLNISKILGGRPSPDGSKVVLEVEDGDGAKLHLSVPPAQLVNCLPLFAKLASDCQAVGGGKPNPVYDVTQWELGTDRSRQEVFLSLNLPPGGRLTFHLPAPAPQGIYETLGQMLRVQAQISSSTH</sequence>
<dbReference type="EMBL" id="NKUF01000032">
    <property type="protein sequence ID" value="PYD62500.1"/>
    <property type="molecule type" value="Genomic_DNA"/>
</dbReference>
<protein>
    <submittedName>
        <fullName evidence="1">Uncharacterized protein</fullName>
    </submittedName>
</protein>